<sequence>MSVQQKTPLLARLLGKELFEKARWLWQVNPTYENQRIGARDHRFPSPNNQPNFRAPKDHTVHDKHYYLRDTRRLYPQTSVYSNAEIRQQRLALTSGTPSPADTAPSATATQAHAEVNTAALPPRFDNRHRYRPANPTLAPSEVNAEFSIQGRV</sequence>
<accession>A0A4P9X203</accession>
<protein>
    <recommendedName>
        <fullName evidence="4">NADH dehydrogenase [ubiquinone] 1 alpha subcomplex subunit 7</fullName>
    </recommendedName>
</protein>
<feature type="region of interest" description="Disordered" evidence="1">
    <location>
        <begin position="39"/>
        <end position="58"/>
    </location>
</feature>
<evidence type="ECO:0000256" key="1">
    <source>
        <dbReference type="SAM" id="MobiDB-lite"/>
    </source>
</evidence>
<dbReference type="AlphaFoldDB" id="A0A4P9X203"/>
<feature type="region of interest" description="Disordered" evidence="1">
    <location>
        <begin position="123"/>
        <end position="153"/>
    </location>
</feature>
<reference evidence="3" key="1">
    <citation type="journal article" date="2018" name="Nat. Microbiol.">
        <title>Leveraging single-cell genomics to expand the fungal tree of life.</title>
        <authorList>
            <person name="Ahrendt S.R."/>
            <person name="Quandt C.A."/>
            <person name="Ciobanu D."/>
            <person name="Clum A."/>
            <person name="Salamov A."/>
            <person name="Andreopoulos B."/>
            <person name="Cheng J.F."/>
            <person name="Woyke T."/>
            <person name="Pelin A."/>
            <person name="Henrissat B."/>
            <person name="Reynolds N.K."/>
            <person name="Benny G.L."/>
            <person name="Smith M.E."/>
            <person name="James T.Y."/>
            <person name="Grigoriev I.V."/>
        </authorList>
    </citation>
    <scope>NUCLEOTIDE SEQUENCE [LARGE SCALE GENOMIC DNA]</scope>
    <source>
        <strain evidence="3">ATCC 52028</strain>
    </source>
</reference>
<dbReference type="Proteomes" id="UP000274922">
    <property type="component" value="Unassembled WGS sequence"/>
</dbReference>
<evidence type="ECO:0008006" key="4">
    <source>
        <dbReference type="Google" id="ProtNLM"/>
    </source>
</evidence>
<organism evidence="2 3">
    <name type="scientific">Caulochytrium protostelioides</name>
    <dbReference type="NCBI Taxonomy" id="1555241"/>
    <lineage>
        <taxon>Eukaryota</taxon>
        <taxon>Fungi</taxon>
        <taxon>Fungi incertae sedis</taxon>
        <taxon>Chytridiomycota</taxon>
        <taxon>Chytridiomycota incertae sedis</taxon>
        <taxon>Chytridiomycetes</taxon>
        <taxon>Caulochytriales</taxon>
        <taxon>Caulochytriaceae</taxon>
        <taxon>Caulochytrium</taxon>
    </lineage>
</organism>
<gene>
    <name evidence="2" type="ORF">CXG81DRAFT_20585</name>
</gene>
<dbReference type="EMBL" id="ML014297">
    <property type="protein sequence ID" value="RKO99312.1"/>
    <property type="molecule type" value="Genomic_DNA"/>
</dbReference>
<dbReference type="OrthoDB" id="2093493at2759"/>
<name>A0A4P9X203_9FUNG</name>
<evidence type="ECO:0000313" key="2">
    <source>
        <dbReference type="EMBL" id="RKO99312.1"/>
    </source>
</evidence>
<proteinExistence type="predicted"/>
<evidence type="ECO:0000313" key="3">
    <source>
        <dbReference type="Proteomes" id="UP000274922"/>
    </source>
</evidence>
<keyword evidence="3" id="KW-1185">Reference proteome</keyword>